<proteinExistence type="predicted"/>
<sequence length="250" mass="26091">MAFQVSPGVSVTEKDLTNVVPAVSTSSGGIVLIAEKGPIGEITSISSEKQLVDVFGKPNASNFEQWFTAANFLGYGNNLKVVRPVTGMVNACVSGTAIIIKNTTDYTDNYGHAASFAANVGAYAAREPGTLGNNLKVAVCTNSTAFGPHGMSGSLVNDASAAIGDTTVTVDDGSLNQVGDILEFGDASNVPSTDGAPSGHFYKVTGISTHVLTIARFNPSTGKTETGGLRHAVVDNAKYLRHWEYYFNFA</sequence>
<accession>A0A382MKS9</accession>
<gene>
    <name evidence="1" type="ORF">METZ01_LOCUS302437</name>
</gene>
<dbReference type="Gene3D" id="3.40.50.11780">
    <property type="match status" value="1"/>
</dbReference>
<reference evidence="1" key="1">
    <citation type="submission" date="2018-05" db="EMBL/GenBank/DDBJ databases">
        <authorList>
            <person name="Lanie J.A."/>
            <person name="Ng W.-L."/>
            <person name="Kazmierczak K.M."/>
            <person name="Andrzejewski T.M."/>
            <person name="Davidsen T.M."/>
            <person name="Wayne K.J."/>
            <person name="Tettelin H."/>
            <person name="Glass J.I."/>
            <person name="Rusch D."/>
            <person name="Podicherti R."/>
            <person name="Tsui H.-C.T."/>
            <person name="Winkler M.E."/>
        </authorList>
    </citation>
    <scope>NUCLEOTIDE SEQUENCE</scope>
</reference>
<protein>
    <submittedName>
        <fullName evidence="1">Uncharacterized protein</fullName>
    </submittedName>
</protein>
<dbReference type="AlphaFoldDB" id="A0A382MKS9"/>
<evidence type="ECO:0000313" key="1">
    <source>
        <dbReference type="EMBL" id="SVC49583.1"/>
    </source>
</evidence>
<dbReference type="EMBL" id="UINC01094385">
    <property type="protein sequence ID" value="SVC49583.1"/>
    <property type="molecule type" value="Genomic_DNA"/>
</dbReference>
<name>A0A382MKS9_9ZZZZ</name>
<feature type="non-terminal residue" evidence="1">
    <location>
        <position position="1"/>
    </location>
</feature>
<feature type="non-terminal residue" evidence="1">
    <location>
        <position position="250"/>
    </location>
</feature>
<organism evidence="1">
    <name type="scientific">marine metagenome</name>
    <dbReference type="NCBI Taxonomy" id="408172"/>
    <lineage>
        <taxon>unclassified sequences</taxon>
        <taxon>metagenomes</taxon>
        <taxon>ecological metagenomes</taxon>
    </lineage>
</organism>